<keyword evidence="4" id="KW-1185">Reference proteome</keyword>
<dbReference type="KEGG" id="sniv:SFSGTM_13620"/>
<dbReference type="PANTHER" id="PTHR33279:SF2">
    <property type="entry name" value="SULFUR CARRIER PROTEIN TUSA"/>
    <property type="match status" value="1"/>
</dbReference>
<sequence length="77" mass="8636">MTVDYDVLLDATLQDCPLPTIQTKDALDLMSSGQILKVITSKEGSVRNIRTFVANNHCELLSEFNANEGYIFMIKKL</sequence>
<dbReference type="Pfam" id="PF01206">
    <property type="entry name" value="TusA"/>
    <property type="match status" value="1"/>
</dbReference>
<evidence type="ECO:0000256" key="1">
    <source>
        <dbReference type="ARBA" id="ARBA00008984"/>
    </source>
</evidence>
<proteinExistence type="inferred from homology"/>
<dbReference type="EMBL" id="AP021881">
    <property type="protein sequence ID" value="BBP00654.1"/>
    <property type="molecule type" value="Genomic_DNA"/>
</dbReference>
<feature type="domain" description="UPF0033" evidence="2">
    <location>
        <begin position="9"/>
        <end position="76"/>
    </location>
</feature>
<dbReference type="Proteomes" id="UP000463939">
    <property type="component" value="Chromosome"/>
</dbReference>
<dbReference type="InterPro" id="IPR036868">
    <property type="entry name" value="TusA-like_sf"/>
</dbReference>
<name>A0A809RII8_9PROT</name>
<reference evidence="4" key="1">
    <citation type="submission" date="2019-11" db="EMBL/GenBank/DDBJ databases">
        <title>Isolation and characterization of a novel species in the genus Sulfuriferula.</title>
        <authorList>
            <person name="Mochizuki J."/>
            <person name="Kojima H."/>
            <person name="Fukui M."/>
        </authorList>
    </citation>
    <scope>NUCLEOTIDE SEQUENCE [LARGE SCALE GENOMIC DNA]</scope>
    <source>
        <strain evidence="4">SGTM</strain>
    </source>
</reference>
<protein>
    <recommendedName>
        <fullName evidence="2">UPF0033 domain-containing protein</fullName>
    </recommendedName>
</protein>
<gene>
    <name evidence="3" type="ORF">SFSGTM_13620</name>
</gene>
<dbReference type="AlphaFoldDB" id="A0A809RII8"/>
<evidence type="ECO:0000259" key="2">
    <source>
        <dbReference type="Pfam" id="PF01206"/>
    </source>
</evidence>
<dbReference type="InterPro" id="IPR001455">
    <property type="entry name" value="TusA-like"/>
</dbReference>
<accession>A0A809RII8</accession>
<evidence type="ECO:0000313" key="3">
    <source>
        <dbReference type="EMBL" id="BBP00654.1"/>
    </source>
</evidence>
<comment type="similarity">
    <text evidence="1">Belongs to the sulfur carrier protein TusA family.</text>
</comment>
<dbReference type="CDD" id="cd00291">
    <property type="entry name" value="SirA_YedF_YeeD"/>
    <property type="match status" value="1"/>
</dbReference>
<dbReference type="PANTHER" id="PTHR33279">
    <property type="entry name" value="SULFUR CARRIER PROTEIN YEDF-RELATED"/>
    <property type="match status" value="1"/>
</dbReference>
<dbReference type="Gene3D" id="3.30.110.40">
    <property type="entry name" value="TusA-like domain"/>
    <property type="match status" value="1"/>
</dbReference>
<evidence type="ECO:0000313" key="4">
    <source>
        <dbReference type="Proteomes" id="UP000463939"/>
    </source>
</evidence>
<dbReference type="SUPFAM" id="SSF64307">
    <property type="entry name" value="SirA-like"/>
    <property type="match status" value="1"/>
</dbReference>
<dbReference type="RefSeq" id="WP_162084547.1">
    <property type="nucleotide sequence ID" value="NZ_AP021881.1"/>
</dbReference>
<organism evidence="3 4">
    <name type="scientific">Sulfuriferula nivalis</name>
    <dbReference type="NCBI Taxonomy" id="2675298"/>
    <lineage>
        <taxon>Bacteria</taxon>
        <taxon>Pseudomonadati</taxon>
        <taxon>Pseudomonadota</taxon>
        <taxon>Betaproteobacteria</taxon>
        <taxon>Nitrosomonadales</taxon>
        <taxon>Sulfuricellaceae</taxon>
        <taxon>Sulfuriferula</taxon>
    </lineage>
</organism>